<dbReference type="GO" id="GO:0006952">
    <property type="term" value="P:defense response"/>
    <property type="evidence" value="ECO:0007669"/>
    <property type="project" value="InterPro"/>
</dbReference>
<dbReference type="InterPro" id="IPR033899">
    <property type="entry name" value="CXC_Chemokine_domain"/>
</dbReference>
<evidence type="ECO:0000256" key="7">
    <source>
        <dbReference type="ARBA" id="ARBA00022674"/>
    </source>
</evidence>
<evidence type="ECO:0000256" key="2">
    <source>
        <dbReference type="ARBA" id="ARBA00010665"/>
    </source>
</evidence>
<evidence type="ECO:0000256" key="10">
    <source>
        <dbReference type="RuleBase" id="RU361149"/>
    </source>
</evidence>
<feature type="transmembrane region" description="Helical" evidence="12">
    <location>
        <begin position="15"/>
        <end position="34"/>
    </location>
</feature>
<proteinExistence type="inferred from homology"/>
<dbReference type="FunFam" id="2.40.50.40:FF:000004">
    <property type="entry name" value="C-X-C motif chemokine"/>
    <property type="match status" value="2"/>
</dbReference>
<dbReference type="InterPro" id="IPR001089">
    <property type="entry name" value="Chemokine_CXC"/>
</dbReference>
<dbReference type="OMA" id="RCLCMNT"/>
<evidence type="ECO:0000259" key="13">
    <source>
        <dbReference type="SMART" id="SM00199"/>
    </source>
</evidence>
<keyword evidence="8 11" id="KW-1015">Disulfide bond</keyword>
<dbReference type="InterPro" id="IPR039809">
    <property type="entry name" value="Chemokine_b/g/d"/>
</dbReference>
<keyword evidence="12" id="KW-0812">Transmembrane</keyword>
<dbReference type="PANTHER" id="PTHR12015">
    <property type="entry name" value="SMALL INDUCIBLE CYTOKINE A"/>
    <property type="match status" value="1"/>
</dbReference>
<evidence type="ECO:0000256" key="5">
    <source>
        <dbReference type="ARBA" id="ARBA00022525"/>
    </source>
</evidence>
<keyword evidence="6" id="KW-0597">Phosphoprotein</keyword>
<dbReference type="CDD" id="cd00273">
    <property type="entry name" value="Chemokine_CXC"/>
    <property type="match status" value="2"/>
</dbReference>
<dbReference type="InterPro" id="IPR018048">
    <property type="entry name" value="Chemokine_CXC_CS"/>
</dbReference>
<evidence type="ECO:0000256" key="4">
    <source>
        <dbReference type="ARBA" id="ARBA00022514"/>
    </source>
</evidence>
<dbReference type="GO" id="GO:0006955">
    <property type="term" value="P:immune response"/>
    <property type="evidence" value="ECO:0007669"/>
    <property type="project" value="InterPro"/>
</dbReference>
<evidence type="ECO:0000256" key="9">
    <source>
        <dbReference type="ARBA" id="ARBA00046854"/>
    </source>
</evidence>
<keyword evidence="7" id="KW-0358">Heparin-binding</keyword>
<evidence type="ECO:0000313" key="15">
    <source>
        <dbReference type="Proteomes" id="UP000314981"/>
    </source>
</evidence>
<comment type="subcellular location">
    <subcellularLocation>
        <location evidence="1 10">Secreted</location>
    </subcellularLocation>
</comment>
<dbReference type="PRINTS" id="PR00436">
    <property type="entry name" value="INTERLEUKIN8"/>
</dbReference>
<dbReference type="PROSITE" id="PS00471">
    <property type="entry name" value="SMALL_CYTOKINES_CXC"/>
    <property type="match status" value="2"/>
</dbReference>
<name>A0A4W2DTF9_BOBOX</name>
<evidence type="ECO:0000256" key="8">
    <source>
        <dbReference type="ARBA" id="ARBA00023157"/>
    </source>
</evidence>
<dbReference type="Ensembl" id="ENSBIXT00000037406.1">
    <property type="protein sequence ID" value="ENSBIXP00000022340.1"/>
    <property type="gene ID" value="ENSBIXG00000025229.1"/>
</dbReference>
<dbReference type="GO" id="GO:0030593">
    <property type="term" value="P:neutrophil chemotaxis"/>
    <property type="evidence" value="ECO:0007669"/>
    <property type="project" value="UniProtKB-ARBA"/>
</dbReference>
<dbReference type="SUPFAM" id="SSF54117">
    <property type="entry name" value="Interleukin 8-like chemokines"/>
    <property type="match status" value="2"/>
</dbReference>
<evidence type="ECO:0000256" key="6">
    <source>
        <dbReference type="ARBA" id="ARBA00022553"/>
    </source>
</evidence>
<dbReference type="Gene3D" id="2.40.50.40">
    <property type="match status" value="2"/>
</dbReference>
<feature type="domain" description="Chemokine interleukin-8-like" evidence="13">
    <location>
        <begin position="232"/>
        <end position="292"/>
    </location>
</feature>
<keyword evidence="3 10" id="KW-0145">Chemotaxis</keyword>
<reference evidence="14" key="3">
    <citation type="submission" date="2025-09" db="UniProtKB">
        <authorList>
            <consortium name="Ensembl"/>
        </authorList>
    </citation>
    <scope>IDENTIFICATION</scope>
</reference>
<dbReference type="AlphaFoldDB" id="A0A4W2DTF9"/>
<protein>
    <recommendedName>
        <fullName evidence="10 11">Multifunctional fusion protein</fullName>
    </recommendedName>
    <domain>
        <recommendedName>
            <fullName evidence="11">Platelet factor 4</fullName>
            <shortName evidence="11">PF-4</shortName>
        </recommendedName>
        <alternativeName>
            <fullName evidence="11">C-X-C motif chemokine 4</fullName>
        </alternativeName>
    </domain>
    <domain>
        <recommendedName>
            <fullName evidence="10">C-X-C motif chemokine</fullName>
        </recommendedName>
    </domain>
</protein>
<keyword evidence="12" id="KW-1133">Transmembrane helix</keyword>
<feature type="domain" description="Chemokine interleukin-8-like" evidence="13">
    <location>
        <begin position="51"/>
        <end position="111"/>
    </location>
</feature>
<dbReference type="PANTHER" id="PTHR12015:SF211">
    <property type="entry name" value="PLATELET FACTOR 4"/>
    <property type="match status" value="1"/>
</dbReference>
<dbReference type="GO" id="GO:0042119">
    <property type="term" value="P:neutrophil activation"/>
    <property type="evidence" value="ECO:0007669"/>
    <property type="project" value="UniProtKB-ARBA"/>
</dbReference>
<comment type="similarity">
    <text evidence="2 10">Belongs to the intercrine alpha (chemokine CxC) family.</text>
</comment>
<keyword evidence="12" id="KW-0472">Membrane</keyword>
<reference evidence="14" key="2">
    <citation type="submission" date="2025-08" db="UniProtKB">
        <authorList>
            <consortium name="Ensembl"/>
        </authorList>
    </citation>
    <scope>IDENTIFICATION</scope>
</reference>
<dbReference type="GO" id="GO:0008009">
    <property type="term" value="F:chemokine activity"/>
    <property type="evidence" value="ECO:0007669"/>
    <property type="project" value="InterPro"/>
</dbReference>
<dbReference type="STRING" id="30522.A0A4W2DTF9"/>
<accession>A0A4W2DTF9</accession>
<dbReference type="SMART" id="SM00199">
    <property type="entry name" value="SCY"/>
    <property type="match status" value="2"/>
</dbReference>
<dbReference type="Proteomes" id="UP000314981">
    <property type="component" value="Chromosome 6"/>
</dbReference>
<keyword evidence="5 10" id="KW-0964">Secreted</keyword>
<reference evidence="14 15" key="1">
    <citation type="submission" date="2018-11" db="EMBL/GenBank/DDBJ databases">
        <title>Haplotype-resolved cattle genomes.</title>
        <authorList>
            <person name="Low W.Y."/>
            <person name="Tearle R."/>
            <person name="Bickhart D.M."/>
            <person name="Rosen B.D."/>
            <person name="Koren S."/>
            <person name="Rhie A."/>
            <person name="Hiendleder S."/>
            <person name="Phillippy A.M."/>
            <person name="Smith T.P.L."/>
            <person name="Williams J.L."/>
        </authorList>
    </citation>
    <scope>NUCLEOTIDE SEQUENCE [LARGE SCALE GENOMIC DNA]</scope>
</reference>
<evidence type="ECO:0000256" key="3">
    <source>
        <dbReference type="ARBA" id="ARBA00022500"/>
    </source>
</evidence>
<dbReference type="GO" id="GO:0008201">
    <property type="term" value="F:heparin binding"/>
    <property type="evidence" value="ECO:0007669"/>
    <property type="project" value="UniProtKB-KW"/>
</dbReference>
<evidence type="ECO:0000313" key="14">
    <source>
        <dbReference type="Ensembl" id="ENSBIXP00000022340.1"/>
    </source>
</evidence>
<dbReference type="PRINTS" id="PR00437">
    <property type="entry name" value="SMALLCYTKCXC"/>
</dbReference>
<dbReference type="InterPro" id="IPR036048">
    <property type="entry name" value="Interleukin_8-like_sf"/>
</dbReference>
<keyword evidence="15" id="KW-1185">Reference proteome</keyword>
<dbReference type="InterPro" id="IPR001811">
    <property type="entry name" value="Chemokine_IL8-like_dom"/>
</dbReference>
<keyword evidence="4 10" id="KW-0202">Cytokine</keyword>
<evidence type="ECO:0000256" key="11">
    <source>
        <dbReference type="RuleBase" id="RU364007"/>
    </source>
</evidence>
<sequence length="295" mass="31750">MSLRPDATSSYTVPSPLPVLQVLLLMSLLLVMLVPSSNGKLSSKERFLHIELRCLCVKTISGIPSSNIQSLEVNRAGPHCNKVEVIAELKNGKKICLNPEGPRIKKIVQKILEDEPNSAEVSVSAPRFPTLHPKLPKKRADGGDKTGLERVGNHESAELQPCSPCAGSRLRLALLSAMNQAVVPRASRPRSSPGLLLLGLLLLPAIALAQESSFPATFVPLPADSEGGESEDLQCVCLKTTSGINPRHISSLEVIGAGLHCPSPQLIATLKTGRKICLDQQNPLYKKIIKRLLKS</sequence>
<evidence type="ECO:0000256" key="12">
    <source>
        <dbReference type="SAM" id="Phobius"/>
    </source>
</evidence>
<dbReference type="GO" id="GO:0005615">
    <property type="term" value="C:extracellular space"/>
    <property type="evidence" value="ECO:0007669"/>
    <property type="project" value="UniProtKB-UniRule"/>
</dbReference>
<organism evidence="14 15">
    <name type="scientific">Bos indicus x Bos taurus</name>
    <name type="common">Hybrid cattle</name>
    <dbReference type="NCBI Taxonomy" id="30522"/>
    <lineage>
        <taxon>Eukaryota</taxon>
        <taxon>Metazoa</taxon>
        <taxon>Chordata</taxon>
        <taxon>Craniata</taxon>
        <taxon>Vertebrata</taxon>
        <taxon>Euteleostomi</taxon>
        <taxon>Mammalia</taxon>
        <taxon>Eutheria</taxon>
        <taxon>Laurasiatheria</taxon>
        <taxon>Artiodactyla</taxon>
        <taxon>Ruminantia</taxon>
        <taxon>Pecora</taxon>
        <taxon>Bovidae</taxon>
        <taxon>Bovinae</taxon>
        <taxon>Bos</taxon>
    </lineage>
</organism>
<evidence type="ECO:0000256" key="1">
    <source>
        <dbReference type="ARBA" id="ARBA00004613"/>
    </source>
</evidence>
<dbReference type="Pfam" id="PF00048">
    <property type="entry name" value="IL8"/>
    <property type="match status" value="2"/>
</dbReference>
<comment type="subunit">
    <text evidence="9 11">Homotetramer. Interacts with TNFAIP6 (via Link domain). Interacts with CCR1. Interacts with CXCR3. Interacts with THBD; this interaction enhances generation of activated protein C.</text>
</comment>